<dbReference type="InterPro" id="IPR005119">
    <property type="entry name" value="LysR_subst-bd"/>
</dbReference>
<gene>
    <name evidence="6" type="ORF">H7F51_07695</name>
</gene>
<dbReference type="InterPro" id="IPR000847">
    <property type="entry name" value="LysR_HTH_N"/>
</dbReference>
<keyword evidence="2" id="KW-0805">Transcription regulation</keyword>
<keyword evidence="7" id="KW-1185">Reference proteome</keyword>
<dbReference type="GO" id="GO:0003700">
    <property type="term" value="F:DNA-binding transcription factor activity"/>
    <property type="evidence" value="ECO:0007669"/>
    <property type="project" value="InterPro"/>
</dbReference>
<comment type="caution">
    <text evidence="6">The sequence shown here is derived from an EMBL/GenBank/DDBJ whole genome shotgun (WGS) entry which is preliminary data.</text>
</comment>
<accession>A0A7X1KLN1</accession>
<keyword evidence="3" id="KW-0238">DNA-binding</keyword>
<dbReference type="GO" id="GO:0003677">
    <property type="term" value="F:DNA binding"/>
    <property type="evidence" value="ECO:0007669"/>
    <property type="project" value="UniProtKB-KW"/>
</dbReference>
<organism evidence="6 7">
    <name type="scientific">Novosphingobium flavum</name>
    <dbReference type="NCBI Taxonomy" id="1778672"/>
    <lineage>
        <taxon>Bacteria</taxon>
        <taxon>Pseudomonadati</taxon>
        <taxon>Pseudomonadota</taxon>
        <taxon>Alphaproteobacteria</taxon>
        <taxon>Sphingomonadales</taxon>
        <taxon>Sphingomonadaceae</taxon>
        <taxon>Novosphingobium</taxon>
    </lineage>
</organism>
<sequence>MRQPSTTDLRPIELADGSPSIRQVALLAAVARLGSIQRAAATCNLSQPGATQALALLQRRVGVRLLTRGTTGSALTPAGELFLARTAAPLEDAAEAIARLGVTDAGKALHNLTPVHLRLLTTLLETEALDRTAQALGSTENAARRTAHAIEAHLGKLLERTPAGVRLTALAQPCARALAMLACEIKLAVREVRRATDDDANRLVVGAAQAFGNRLLARVLIELADEYQDARVTVLRESPAELVTRLRAGEVDLVVGDVGEVGGDLAKIRLVATPYFVFARPGHPLNRSTDILVEDLARFDWVGGATGSAREQVRTTLFAEAPSPRVVFAASEGAVVGHFVAGSDRLALMTEHESRCGGLALGKLAFPPIDAGLGIDVVCRADRQPSQLHQKLVQLLREHLDAGQTGPARERHAA</sequence>
<dbReference type="InterPro" id="IPR036390">
    <property type="entry name" value="WH_DNA-bd_sf"/>
</dbReference>
<proteinExistence type="inferred from homology"/>
<reference evidence="6 7" key="1">
    <citation type="submission" date="2020-08" db="EMBL/GenBank/DDBJ databases">
        <title>The genome sequence of type strain Novosphingobium flavum NBRC 111647.</title>
        <authorList>
            <person name="Liu Y."/>
        </authorList>
    </citation>
    <scope>NUCLEOTIDE SEQUENCE [LARGE SCALE GENOMIC DNA]</scope>
    <source>
        <strain evidence="6 7">NBRC 111647</strain>
    </source>
</reference>
<dbReference type="CDD" id="cd05466">
    <property type="entry name" value="PBP2_LTTR_substrate"/>
    <property type="match status" value="1"/>
</dbReference>
<dbReference type="RefSeq" id="WP_185663665.1">
    <property type="nucleotide sequence ID" value="NZ_JACLAW010000005.1"/>
</dbReference>
<dbReference type="SUPFAM" id="SSF46785">
    <property type="entry name" value="Winged helix' DNA-binding domain"/>
    <property type="match status" value="2"/>
</dbReference>
<evidence type="ECO:0000259" key="5">
    <source>
        <dbReference type="PROSITE" id="PS50931"/>
    </source>
</evidence>
<protein>
    <submittedName>
        <fullName evidence="6">LysR family transcriptional regulator</fullName>
    </submittedName>
</protein>
<dbReference type="PROSITE" id="PS50931">
    <property type="entry name" value="HTH_LYSR"/>
    <property type="match status" value="1"/>
</dbReference>
<feature type="domain" description="HTH lysR-type" evidence="5">
    <location>
        <begin position="19"/>
        <end position="76"/>
    </location>
</feature>
<dbReference type="PANTHER" id="PTHR30419">
    <property type="entry name" value="HTH-TYPE TRANSCRIPTIONAL REGULATOR YBHD"/>
    <property type="match status" value="1"/>
</dbReference>
<evidence type="ECO:0000256" key="4">
    <source>
        <dbReference type="ARBA" id="ARBA00023163"/>
    </source>
</evidence>
<dbReference type="EMBL" id="JACLAW010000005">
    <property type="protein sequence ID" value="MBC2665400.1"/>
    <property type="molecule type" value="Genomic_DNA"/>
</dbReference>
<dbReference type="InterPro" id="IPR036388">
    <property type="entry name" value="WH-like_DNA-bd_sf"/>
</dbReference>
<evidence type="ECO:0000256" key="3">
    <source>
        <dbReference type="ARBA" id="ARBA00023125"/>
    </source>
</evidence>
<dbReference type="Proteomes" id="UP000566813">
    <property type="component" value="Unassembled WGS sequence"/>
</dbReference>
<evidence type="ECO:0000256" key="1">
    <source>
        <dbReference type="ARBA" id="ARBA00009437"/>
    </source>
</evidence>
<comment type="similarity">
    <text evidence="1">Belongs to the LysR transcriptional regulatory family.</text>
</comment>
<keyword evidence="4" id="KW-0804">Transcription</keyword>
<dbReference type="Pfam" id="PF03466">
    <property type="entry name" value="LysR_substrate"/>
    <property type="match status" value="1"/>
</dbReference>
<dbReference type="SUPFAM" id="SSF53850">
    <property type="entry name" value="Periplasmic binding protein-like II"/>
    <property type="match status" value="1"/>
</dbReference>
<dbReference type="AlphaFoldDB" id="A0A7X1KLN1"/>
<name>A0A7X1KLN1_9SPHN</name>
<evidence type="ECO:0000313" key="7">
    <source>
        <dbReference type="Proteomes" id="UP000566813"/>
    </source>
</evidence>
<dbReference type="Gene3D" id="3.40.190.290">
    <property type="match status" value="1"/>
</dbReference>
<dbReference type="Pfam" id="PF00126">
    <property type="entry name" value="HTH_1"/>
    <property type="match status" value="1"/>
</dbReference>
<dbReference type="PANTHER" id="PTHR30419:SF8">
    <property type="entry name" value="NITROGEN ASSIMILATION TRANSCRIPTIONAL ACTIVATOR-RELATED"/>
    <property type="match status" value="1"/>
</dbReference>
<dbReference type="GO" id="GO:0005829">
    <property type="term" value="C:cytosol"/>
    <property type="evidence" value="ECO:0007669"/>
    <property type="project" value="TreeGrafter"/>
</dbReference>
<evidence type="ECO:0000313" key="6">
    <source>
        <dbReference type="EMBL" id="MBC2665400.1"/>
    </source>
</evidence>
<evidence type="ECO:0000256" key="2">
    <source>
        <dbReference type="ARBA" id="ARBA00023015"/>
    </source>
</evidence>
<dbReference type="InterPro" id="IPR050950">
    <property type="entry name" value="HTH-type_LysR_regulators"/>
</dbReference>
<dbReference type="Gene3D" id="1.10.10.10">
    <property type="entry name" value="Winged helix-like DNA-binding domain superfamily/Winged helix DNA-binding domain"/>
    <property type="match status" value="2"/>
</dbReference>